<feature type="transmembrane region" description="Helical" evidence="2">
    <location>
        <begin position="62"/>
        <end position="81"/>
    </location>
</feature>
<evidence type="ECO:0000313" key="4">
    <source>
        <dbReference type="EMBL" id="MCC0178095.1"/>
    </source>
</evidence>
<dbReference type="GO" id="GO:0016020">
    <property type="term" value="C:membrane"/>
    <property type="evidence" value="ECO:0007669"/>
    <property type="project" value="InterPro"/>
</dbReference>
<dbReference type="Pfam" id="PF00892">
    <property type="entry name" value="EamA"/>
    <property type="match status" value="2"/>
</dbReference>
<dbReference type="PANTHER" id="PTHR22911">
    <property type="entry name" value="ACYL-MALONYL CONDENSING ENZYME-RELATED"/>
    <property type="match status" value="1"/>
</dbReference>
<evidence type="ECO:0000256" key="1">
    <source>
        <dbReference type="ARBA" id="ARBA00007362"/>
    </source>
</evidence>
<organism evidence="4 5">
    <name type="scientific">Waterburya agarophytonicola KI4</name>
    <dbReference type="NCBI Taxonomy" id="2874699"/>
    <lineage>
        <taxon>Bacteria</taxon>
        <taxon>Bacillati</taxon>
        <taxon>Cyanobacteriota</taxon>
        <taxon>Cyanophyceae</taxon>
        <taxon>Pleurocapsales</taxon>
        <taxon>Hyellaceae</taxon>
        <taxon>Waterburya</taxon>
        <taxon>Waterburya agarophytonicola</taxon>
    </lineage>
</organism>
<feature type="transmembrane region" description="Helical" evidence="2">
    <location>
        <begin position="157"/>
        <end position="174"/>
    </location>
</feature>
<keyword evidence="2" id="KW-0812">Transmembrane</keyword>
<feature type="domain" description="EamA" evidence="3">
    <location>
        <begin position="186"/>
        <end position="318"/>
    </location>
</feature>
<name>A0A964BRH4_9CYAN</name>
<dbReference type="Gene3D" id="1.10.3730.20">
    <property type="match status" value="2"/>
</dbReference>
<dbReference type="SUPFAM" id="SSF103481">
    <property type="entry name" value="Multidrug resistance efflux transporter EmrE"/>
    <property type="match status" value="2"/>
</dbReference>
<keyword evidence="5" id="KW-1185">Reference proteome</keyword>
<comment type="caution">
    <text evidence="4">The sequence shown here is derived from an EMBL/GenBank/DDBJ whole genome shotgun (WGS) entry which is preliminary data.</text>
</comment>
<feature type="transmembrane region" description="Helical" evidence="2">
    <location>
        <begin position="189"/>
        <end position="206"/>
    </location>
</feature>
<evidence type="ECO:0000259" key="3">
    <source>
        <dbReference type="Pfam" id="PF00892"/>
    </source>
</evidence>
<evidence type="ECO:0000313" key="5">
    <source>
        <dbReference type="Proteomes" id="UP000729733"/>
    </source>
</evidence>
<gene>
    <name evidence="4" type="ORF">I4641_14010</name>
</gene>
<dbReference type="PANTHER" id="PTHR22911:SF76">
    <property type="entry name" value="EAMA DOMAIN-CONTAINING PROTEIN"/>
    <property type="match status" value="1"/>
</dbReference>
<dbReference type="EMBL" id="JADWDC010000035">
    <property type="protein sequence ID" value="MCC0178095.1"/>
    <property type="molecule type" value="Genomic_DNA"/>
</dbReference>
<dbReference type="Proteomes" id="UP000729733">
    <property type="component" value="Unassembled WGS sequence"/>
</dbReference>
<keyword evidence="2" id="KW-1133">Transmembrane helix</keyword>
<comment type="similarity">
    <text evidence="1">Belongs to the EamA transporter family.</text>
</comment>
<keyword evidence="2" id="KW-0472">Membrane</keyword>
<dbReference type="InterPro" id="IPR000620">
    <property type="entry name" value="EamA_dom"/>
</dbReference>
<dbReference type="InterPro" id="IPR037185">
    <property type="entry name" value="EmrE-like"/>
</dbReference>
<feature type="transmembrane region" description="Helical" evidence="2">
    <location>
        <begin position="248"/>
        <end position="270"/>
    </location>
</feature>
<feature type="transmembrane region" description="Helical" evidence="2">
    <location>
        <begin position="218"/>
        <end position="236"/>
    </location>
</feature>
<feature type="transmembrane region" description="Helical" evidence="2">
    <location>
        <begin position="277"/>
        <end position="297"/>
    </location>
</feature>
<feature type="transmembrane region" description="Helical" evidence="2">
    <location>
        <begin position="102"/>
        <end position="121"/>
    </location>
</feature>
<protein>
    <submittedName>
        <fullName evidence="4">DMT family transporter</fullName>
    </submittedName>
</protein>
<sequence>MNLNKNSFLTSSKEINEITNSSKQSKTITDIFSWGILAIAVIALAFSPVFTKLSEIEISPTATIFNRLWIATIIMGVWQLIQTPTDFPALNLKEFKFEYKQQGLLILASISATASSVLWAISFTQTSIASSTVLRSLTPLFISLGAWLILKQQFNRQFIIGMTLAIIGGMVIGWDDLHLSTEYLVGDSIAIASAALHGANILTVGYLRDRNCTVSRVLFWRCGFGALIVLPVVWFTDVQLFPITLQGWLMVIALAFVCQTFGQGLLVYSLKKFSSSFVGIVTLLKPIFTAFLAWIIFRETVSLTSGGALLLILLGIYLAKSSSD</sequence>
<dbReference type="AlphaFoldDB" id="A0A964BRH4"/>
<feature type="transmembrane region" description="Helical" evidence="2">
    <location>
        <begin position="31"/>
        <end position="50"/>
    </location>
</feature>
<evidence type="ECO:0000256" key="2">
    <source>
        <dbReference type="SAM" id="Phobius"/>
    </source>
</evidence>
<reference evidence="4" key="1">
    <citation type="journal article" date="2021" name="Antonie Van Leeuwenhoek">
        <title>Draft genome and description of Waterburya agarophytonicola gen. nov. sp. nov. (Pleurocapsales, Cyanobacteria): a seaweed symbiont.</title>
        <authorList>
            <person name="Bonthond G."/>
            <person name="Shalygin S."/>
            <person name="Bayer T."/>
            <person name="Weinberger F."/>
        </authorList>
    </citation>
    <scope>NUCLEOTIDE SEQUENCE</scope>
    <source>
        <strain evidence="4">KI4</strain>
    </source>
</reference>
<feature type="transmembrane region" description="Helical" evidence="2">
    <location>
        <begin position="303"/>
        <end position="319"/>
    </location>
</feature>
<feature type="transmembrane region" description="Helical" evidence="2">
    <location>
        <begin position="133"/>
        <end position="150"/>
    </location>
</feature>
<feature type="domain" description="EamA" evidence="3">
    <location>
        <begin position="37"/>
        <end position="172"/>
    </location>
</feature>
<proteinExistence type="inferred from homology"/>
<accession>A0A964BRH4</accession>